<dbReference type="Ensembl" id="ENSCMUT00000004786.2">
    <property type="protein sequence ID" value="ENSCMUP00000004411.2"/>
    <property type="gene ID" value="ENSCMUG00000002988.2"/>
</dbReference>
<feature type="compositionally biased region" description="Gly residues" evidence="1">
    <location>
        <begin position="57"/>
        <end position="84"/>
    </location>
</feature>
<organism evidence="2 3">
    <name type="scientific">Corvus moneduloides</name>
    <name type="common">New Caledonian crow</name>
    <dbReference type="NCBI Taxonomy" id="1196302"/>
    <lineage>
        <taxon>Eukaryota</taxon>
        <taxon>Metazoa</taxon>
        <taxon>Chordata</taxon>
        <taxon>Craniata</taxon>
        <taxon>Vertebrata</taxon>
        <taxon>Euteleostomi</taxon>
        <taxon>Archelosauria</taxon>
        <taxon>Archosauria</taxon>
        <taxon>Dinosauria</taxon>
        <taxon>Saurischia</taxon>
        <taxon>Theropoda</taxon>
        <taxon>Coelurosauria</taxon>
        <taxon>Aves</taxon>
        <taxon>Neognathae</taxon>
        <taxon>Neoaves</taxon>
        <taxon>Telluraves</taxon>
        <taxon>Australaves</taxon>
        <taxon>Passeriformes</taxon>
        <taxon>Corvoidea</taxon>
        <taxon>Corvidae</taxon>
        <taxon>Corvus</taxon>
    </lineage>
</organism>
<dbReference type="Proteomes" id="UP000694553">
    <property type="component" value="Unassembled WGS sequence"/>
</dbReference>
<accession>A0A8C3DET7</accession>
<evidence type="ECO:0000256" key="1">
    <source>
        <dbReference type="SAM" id="MobiDB-lite"/>
    </source>
</evidence>
<accession>A0A8U7M1M3</accession>
<feature type="compositionally biased region" description="Low complexity" evidence="1">
    <location>
        <begin position="108"/>
        <end position="136"/>
    </location>
</feature>
<name>A0A8C3DET7_CORMO</name>
<reference evidence="2" key="2">
    <citation type="submission" date="2025-08" db="UniProtKB">
        <authorList>
            <consortium name="Ensembl"/>
        </authorList>
    </citation>
    <scope>IDENTIFICATION</scope>
</reference>
<gene>
    <name evidence="2" type="primary">MTURN</name>
</gene>
<feature type="compositionally biased region" description="Low complexity" evidence="1">
    <location>
        <begin position="38"/>
        <end position="51"/>
    </location>
</feature>
<keyword evidence="3" id="KW-1185">Reference proteome</keyword>
<protein>
    <submittedName>
        <fullName evidence="2">Maturin, neural progenitor differentiation regulator homolog</fullName>
    </submittedName>
</protein>
<reference evidence="3" key="1">
    <citation type="submission" date="2019-10" db="EMBL/GenBank/DDBJ databases">
        <title>Corvus moneduloides (New Caledonian crow) genome, bCorMon1, primary haplotype.</title>
        <authorList>
            <person name="Rutz C."/>
            <person name="Fungtammasan C."/>
            <person name="Mountcastle J."/>
            <person name="Formenti G."/>
            <person name="Chow W."/>
            <person name="Howe K."/>
            <person name="Steele M.P."/>
            <person name="Fernandes J."/>
            <person name="Gilbert M.T.P."/>
            <person name="Fedrigo O."/>
            <person name="Jarvis E.D."/>
            <person name="Gemmell N."/>
        </authorList>
    </citation>
    <scope>NUCLEOTIDE SEQUENCE [LARGE SCALE GENOMIC DNA]</scope>
</reference>
<feature type="compositionally biased region" description="Basic residues" evidence="1">
    <location>
        <begin position="87"/>
        <end position="105"/>
    </location>
</feature>
<dbReference type="AlphaFoldDB" id="A0A8C3DET7"/>
<reference evidence="2" key="3">
    <citation type="submission" date="2025-09" db="UniProtKB">
        <authorList>
            <consortium name="Ensembl"/>
        </authorList>
    </citation>
    <scope>IDENTIFICATION</scope>
</reference>
<evidence type="ECO:0000313" key="3">
    <source>
        <dbReference type="Proteomes" id="UP000694553"/>
    </source>
</evidence>
<evidence type="ECO:0000313" key="2">
    <source>
        <dbReference type="Ensembl" id="ENSCMUP00000004411.2"/>
    </source>
</evidence>
<proteinExistence type="predicted"/>
<sequence length="282" mass="30799">MGSGEARHGLADSAFMRGLSFFFSPPPASCQKASSRLSAANSSGPGAGSRARVARRGAGGGRGGARGGRGAARGAGGAGGAGDAGGRRRRRRRRRWLSRRWRRRRSDGAPARPSSSSPPRRRSGAWTSTPSPASPSMCCARRPPAATISTCGAKVRTAYLFCSSHRITSPPVGKRHSMKYWKKSSNPSDLYLGFQMLMMMHLKNITQMWKKRNQKPITNRWVSVSSDFLRSYKNIRKPLVPGTSQPSTHQAEIMLCHAMPSLWWGFHHFSGWKISVFGTTNL</sequence>
<feature type="region of interest" description="Disordered" evidence="1">
    <location>
        <begin position="23"/>
        <end position="138"/>
    </location>
</feature>